<dbReference type="EMBL" id="CP072801">
    <property type="protein sequence ID" value="QTR45388.1"/>
    <property type="molecule type" value="Genomic_DNA"/>
</dbReference>
<dbReference type="Pfam" id="PF03869">
    <property type="entry name" value="Arc"/>
    <property type="match status" value="1"/>
</dbReference>
<evidence type="ECO:0000313" key="2">
    <source>
        <dbReference type="EMBL" id="QTR45388.1"/>
    </source>
</evidence>
<feature type="domain" description="Arc-like DNA binding" evidence="1">
    <location>
        <begin position="11"/>
        <end position="42"/>
    </location>
</feature>
<evidence type="ECO:0000259" key="1">
    <source>
        <dbReference type="Pfam" id="PF03869"/>
    </source>
</evidence>
<dbReference type="Proteomes" id="UP000672039">
    <property type="component" value="Chromosome"/>
</dbReference>
<keyword evidence="3" id="KW-1185">Reference proteome</keyword>
<dbReference type="RefSeq" id="WP_210221801.1">
    <property type="nucleotide sequence ID" value="NZ_CP072801.1"/>
</dbReference>
<organism evidence="2 3">
    <name type="scientific">Thiothrix litoralis</name>
    <dbReference type="NCBI Taxonomy" id="2891210"/>
    <lineage>
        <taxon>Bacteria</taxon>
        <taxon>Pseudomonadati</taxon>
        <taxon>Pseudomonadota</taxon>
        <taxon>Gammaproteobacteria</taxon>
        <taxon>Thiotrichales</taxon>
        <taxon>Thiotrichaceae</taxon>
        <taxon>Thiothrix</taxon>
    </lineage>
</organism>
<name>A0ABX7WSC0_9GAMM</name>
<dbReference type="SUPFAM" id="SSF47598">
    <property type="entry name" value="Ribbon-helix-helix"/>
    <property type="match status" value="1"/>
</dbReference>
<protein>
    <submittedName>
        <fullName evidence="2">Arc family DNA-binding protein</fullName>
    </submittedName>
</protein>
<accession>A0ABX7WSC0</accession>
<dbReference type="GO" id="GO:0003677">
    <property type="term" value="F:DNA binding"/>
    <property type="evidence" value="ECO:0007669"/>
    <property type="project" value="UniProtKB-KW"/>
</dbReference>
<reference evidence="2 3" key="1">
    <citation type="submission" date="2021-04" db="EMBL/GenBank/DDBJ databases">
        <title>Genomics, taxonomy and metabolism of representatives of sulfur bacteria of the genus Thiothrix: Thiothrix fructosivorans QT, Thiothrix unzii A1T and three new species, Thiothrix subterranea sp. nov., Thiothrix litoralis sp. nov. and 'Candidatus Thiothrix anitrata' sp. nov.</title>
        <authorList>
            <person name="Ravin N.V."/>
            <person name="Smolyakov D."/>
            <person name="Rudenko T.S."/>
            <person name="Mardanov A.V."/>
            <person name="Beletsky A.V."/>
            <person name="Markov N.D."/>
            <person name="Fomenkov A.I."/>
            <person name="Roberts R.J."/>
            <person name="Karnachuk O.V."/>
            <person name="Novikov A."/>
            <person name="Grabovich M.Y."/>
        </authorList>
    </citation>
    <scope>NUCLEOTIDE SEQUENCE [LARGE SCALE GENOMIC DNA]</scope>
    <source>
        <strain evidence="2 3">AS</strain>
    </source>
</reference>
<keyword evidence="2" id="KW-0238">DNA-binding</keyword>
<dbReference type="InterPro" id="IPR005569">
    <property type="entry name" value="Arc_DNA-bd_dom"/>
</dbReference>
<proteinExistence type="predicted"/>
<dbReference type="InterPro" id="IPR013321">
    <property type="entry name" value="Arc_rbn_hlx_hlx"/>
</dbReference>
<evidence type="ECO:0000313" key="3">
    <source>
        <dbReference type="Proteomes" id="UP000672039"/>
    </source>
</evidence>
<dbReference type="Gene3D" id="1.10.1220.10">
    <property type="entry name" value="Met repressor-like"/>
    <property type="match status" value="1"/>
</dbReference>
<dbReference type="InterPro" id="IPR010985">
    <property type="entry name" value="Ribbon_hlx_hlx"/>
</dbReference>
<gene>
    <name evidence="2" type="ORF">J9253_15450</name>
</gene>
<sequence>MADQKEFTQTQIRLPSPLYEELKESADRNFRSMNGELLYWIQVGLGRATQPLSAEETRRIVGEELDKRG</sequence>